<evidence type="ECO:0000313" key="3">
    <source>
        <dbReference type="EMBL" id="GER59567.1"/>
    </source>
</evidence>
<dbReference type="GO" id="GO:0030246">
    <property type="term" value="F:carbohydrate binding"/>
    <property type="evidence" value="ECO:0007669"/>
    <property type="project" value="InterPro"/>
</dbReference>
<sequence length="787" mass="90195">MTTLHAQKSIKINRTTESIKIDGEPSEAIWQKHLETREFTQRSPDNGKPSKRTSQIGLLYDDSYLYVLGIFSVENSTEINNQLTERDDPGNSDYFGIQMDPFGEAREGYDFTVTAANVQLDSKLTNTGNYDNFNVVWDSEVTLHDNYWVVEVRIPFNSIRFPKDALDNFKINFQRFSSKLNEDSFWSPIDPNQNGYMNQFGTVTNFKSINPPLNLSLLPFVSVVHEKSVDGETKTTLNGGMDLKYVYDNAYTLDVSLIPDFSQAQSDNQILNLSPFEVQFNENRQFFVEGTELFDKGGYLYTRRIGGRPINSDNIQISEEEEIIENPVSTNILNLIKFSGKSKSGLSIGVLNGITAKSEATVRNTETNEQRSVITNPITNYNSLVLDQALKNNGSLTLINNSVLRNGSDYDANLTALLYRYYSKNRTYSAYFKKGISQQYFENDRNEIGHEYYAYAGKVSGKWTGGFSYYLIDDKWDINDFGFNARNNQSRWRGDVSYAENKPNNTFSNYQLFVLGEHYYYHSLQQKENANYILGFNGTLKKSQATIFADVTYSEKGKNFYEARIKDRHFNKPAKFQSFLEYQTNANKNLSFSGYAIFVNHFNSEIYKDDFIAGYGIRARAGQHLYAYFSQGFENLTKSAGFIAMENDAIVFGQRAINVLSNVFTLNYAVNSKLNFNLRARHYWIQVAYSKQFQLQENGVLTESNYDLNVDDFDDNFNQFNIDVLGTWQFAPASELSLSYKLGANYFNDDIRSSYLDNLEKTLGENTSSTISLKMTYFLDANILRKR</sequence>
<dbReference type="Pfam" id="PF06452">
    <property type="entry name" value="CBM9_1"/>
    <property type="match status" value="1"/>
</dbReference>
<feature type="domain" description="DUF5916" evidence="2">
    <location>
        <begin position="211"/>
        <end position="786"/>
    </location>
</feature>
<dbReference type="AlphaFoldDB" id="A0A5J4J4Y7"/>
<dbReference type="Gene3D" id="2.60.40.1190">
    <property type="match status" value="1"/>
</dbReference>
<keyword evidence="4" id="KW-1185">Reference proteome</keyword>
<protein>
    <submittedName>
        <fullName evidence="3">Uncharacterized protein</fullName>
    </submittedName>
</protein>
<dbReference type="SUPFAM" id="SSF49344">
    <property type="entry name" value="CBD9-like"/>
    <property type="match status" value="1"/>
</dbReference>
<evidence type="ECO:0000259" key="2">
    <source>
        <dbReference type="Pfam" id="PF19313"/>
    </source>
</evidence>
<organism evidence="3 4">
    <name type="scientific">Patiriisocius marinus</name>
    <dbReference type="NCBI Taxonomy" id="1397112"/>
    <lineage>
        <taxon>Bacteria</taxon>
        <taxon>Pseudomonadati</taxon>
        <taxon>Bacteroidota</taxon>
        <taxon>Flavobacteriia</taxon>
        <taxon>Flavobacteriales</taxon>
        <taxon>Flavobacteriaceae</taxon>
        <taxon>Patiriisocius</taxon>
    </lineage>
</organism>
<dbReference type="Pfam" id="PF19313">
    <property type="entry name" value="DUF5916"/>
    <property type="match status" value="1"/>
</dbReference>
<reference evidence="3 4" key="1">
    <citation type="submission" date="2019-08" db="EMBL/GenBank/DDBJ databases">
        <title>Draft genome sequence of Ulvibacter marinus type strain NBRC 109484.</title>
        <authorList>
            <person name="Kawano K."/>
            <person name="Ushijima N."/>
            <person name="Kihara M."/>
            <person name="Itoh H."/>
        </authorList>
    </citation>
    <scope>NUCLEOTIDE SEQUENCE [LARGE SCALE GENOMIC DNA]</scope>
    <source>
        <strain evidence="3 4">NBRC 109484</strain>
    </source>
</reference>
<dbReference type="InterPro" id="IPR045670">
    <property type="entry name" value="DUF5916"/>
</dbReference>
<gene>
    <name evidence="3" type="ORF">ULMA_16750</name>
</gene>
<proteinExistence type="predicted"/>
<dbReference type="GO" id="GO:0016052">
    <property type="term" value="P:carbohydrate catabolic process"/>
    <property type="evidence" value="ECO:0007669"/>
    <property type="project" value="InterPro"/>
</dbReference>
<dbReference type="Proteomes" id="UP000326509">
    <property type="component" value="Unassembled WGS sequence"/>
</dbReference>
<evidence type="ECO:0000313" key="4">
    <source>
        <dbReference type="Proteomes" id="UP000326509"/>
    </source>
</evidence>
<dbReference type="InterPro" id="IPR010502">
    <property type="entry name" value="Carb-bd_dom_fam9"/>
</dbReference>
<dbReference type="EMBL" id="BKCG01000003">
    <property type="protein sequence ID" value="GER59567.1"/>
    <property type="molecule type" value="Genomic_DNA"/>
</dbReference>
<comment type="caution">
    <text evidence="3">The sequence shown here is derived from an EMBL/GenBank/DDBJ whole genome shotgun (WGS) entry which is preliminary data.</text>
</comment>
<evidence type="ECO:0000259" key="1">
    <source>
        <dbReference type="Pfam" id="PF06452"/>
    </source>
</evidence>
<accession>A0A5J4J4Y7</accession>
<dbReference type="CDD" id="cd09618">
    <property type="entry name" value="CBM9_like_2"/>
    <property type="match status" value="1"/>
</dbReference>
<name>A0A5J4J4Y7_9FLAO</name>
<dbReference type="GO" id="GO:0004553">
    <property type="term" value="F:hydrolase activity, hydrolyzing O-glycosyl compounds"/>
    <property type="evidence" value="ECO:0007669"/>
    <property type="project" value="InterPro"/>
</dbReference>
<feature type="domain" description="Carbohydrate-binding" evidence="1">
    <location>
        <begin position="21"/>
        <end position="203"/>
    </location>
</feature>